<gene>
    <name evidence="1" type="ORF">V6N12_029121</name>
</gene>
<protein>
    <submittedName>
        <fullName evidence="1">Uncharacterized protein</fullName>
    </submittedName>
</protein>
<evidence type="ECO:0000313" key="2">
    <source>
        <dbReference type="Proteomes" id="UP001472677"/>
    </source>
</evidence>
<comment type="caution">
    <text evidence="1">The sequence shown here is derived from an EMBL/GenBank/DDBJ whole genome shotgun (WGS) entry which is preliminary data.</text>
</comment>
<dbReference type="Proteomes" id="UP001472677">
    <property type="component" value="Unassembled WGS sequence"/>
</dbReference>
<sequence>MSEEVTSCRMFSCRCRCHPNEVLAVSTQQPPVFLSVTVVHSYYRHHGEGYCNPSMMQPKFSWVGCVDLGEPDKGMYCGMLGDAECGLVIESGPRYCTVLVAQTVRALNHVNRLNRIV</sequence>
<dbReference type="EMBL" id="JBBPBM010002642">
    <property type="protein sequence ID" value="KAK8475869.1"/>
    <property type="molecule type" value="Genomic_DNA"/>
</dbReference>
<organism evidence="1 2">
    <name type="scientific">Hibiscus sabdariffa</name>
    <name type="common">roselle</name>
    <dbReference type="NCBI Taxonomy" id="183260"/>
    <lineage>
        <taxon>Eukaryota</taxon>
        <taxon>Viridiplantae</taxon>
        <taxon>Streptophyta</taxon>
        <taxon>Embryophyta</taxon>
        <taxon>Tracheophyta</taxon>
        <taxon>Spermatophyta</taxon>
        <taxon>Magnoliopsida</taxon>
        <taxon>eudicotyledons</taxon>
        <taxon>Gunneridae</taxon>
        <taxon>Pentapetalae</taxon>
        <taxon>rosids</taxon>
        <taxon>malvids</taxon>
        <taxon>Malvales</taxon>
        <taxon>Malvaceae</taxon>
        <taxon>Malvoideae</taxon>
        <taxon>Hibiscus</taxon>
    </lineage>
</organism>
<evidence type="ECO:0000313" key="1">
    <source>
        <dbReference type="EMBL" id="KAK8475869.1"/>
    </source>
</evidence>
<accession>A0ABR1Z838</accession>
<keyword evidence="2" id="KW-1185">Reference proteome</keyword>
<reference evidence="1 2" key="1">
    <citation type="journal article" date="2024" name="G3 (Bethesda)">
        <title>Genome assembly of Hibiscus sabdariffa L. provides insights into metabolisms of medicinal natural products.</title>
        <authorList>
            <person name="Kim T."/>
        </authorList>
    </citation>
    <scope>NUCLEOTIDE SEQUENCE [LARGE SCALE GENOMIC DNA]</scope>
    <source>
        <strain evidence="1">TK-2024</strain>
        <tissue evidence="1">Old leaves</tissue>
    </source>
</reference>
<name>A0ABR1Z838_9ROSI</name>
<proteinExistence type="predicted"/>